<protein>
    <submittedName>
        <fullName evidence="3">Uncharacterized protein</fullName>
    </submittedName>
</protein>
<dbReference type="OrthoDB" id="100177at2"/>
<dbReference type="InterPro" id="IPR011990">
    <property type="entry name" value="TPR-like_helical_dom_sf"/>
</dbReference>
<name>A0A0N0MDQ0_9HYPH</name>
<dbReference type="SUPFAM" id="SSF48452">
    <property type="entry name" value="TPR-like"/>
    <property type="match status" value="1"/>
</dbReference>
<reference evidence="3 4" key="1">
    <citation type="submission" date="2015-07" db="EMBL/GenBank/DDBJ databases">
        <title>Whole genome sequencing of Bosea vaviloviae isolated from cave pool.</title>
        <authorList>
            <person name="Tan N.E.H."/>
            <person name="Lee Y.P."/>
            <person name="Gan H.M."/>
            <person name="Barton H."/>
            <person name="Savka M.A."/>
        </authorList>
    </citation>
    <scope>NUCLEOTIDE SEQUENCE [LARGE SCALE GENOMIC DNA]</scope>
    <source>
        <strain evidence="3 4">SD260</strain>
    </source>
</reference>
<feature type="transmembrane region" description="Helical" evidence="2">
    <location>
        <begin position="165"/>
        <end position="185"/>
    </location>
</feature>
<dbReference type="Proteomes" id="UP000037822">
    <property type="component" value="Unassembled WGS sequence"/>
</dbReference>
<keyword evidence="4" id="KW-1185">Reference proteome</keyword>
<comment type="caution">
    <text evidence="3">The sequence shown here is derived from an EMBL/GenBank/DDBJ whole genome shotgun (WGS) entry which is preliminary data.</text>
</comment>
<keyword evidence="2" id="KW-1133">Transmembrane helix</keyword>
<accession>A0A0N0MDQ0</accession>
<evidence type="ECO:0000313" key="3">
    <source>
        <dbReference type="EMBL" id="KPH82797.1"/>
    </source>
</evidence>
<gene>
    <name evidence="3" type="ORF">AE618_01645</name>
</gene>
<feature type="region of interest" description="Disordered" evidence="1">
    <location>
        <begin position="128"/>
        <end position="158"/>
    </location>
</feature>
<proteinExistence type="predicted"/>
<dbReference type="EMBL" id="LGSZ01000010">
    <property type="protein sequence ID" value="KPH82797.1"/>
    <property type="molecule type" value="Genomic_DNA"/>
</dbReference>
<sequence>MDHSSAASDRAEGETSAAIRAGLARVLDSDAFRAAPQLSAFLGFVVERVLAGRGAELKGYTIAVEAFGRPSDFDPQADPIVRVEAGRLRRTLAQYYAGEGASDAVRITMPVGAYVPVFELAEHGPAETAAPVRPMDEKSMAIPSPTPGGLRESQSRQERQIARRWPVMAGMALCLGLLSLTAWYLGLIHGAPGPGAGTLPESSARMAVMGAGPAFQDVPLEPTVVAVSMPDLPDDPAITALGRRFSGVLVDALSRFDDLVTVRVPPVGQAPPANIDYIFETMGQRIDGSIESFGRLRSVRDGRIVWSASSTRALAAEDGDLPDIARRLATRLAEPFGIIHADIRQNPTSGPMRCIYQAIDARSTMTSEDHLAARKCVQELIDRDPTFYPAWIQMTFLSLGEYTSGLNPQAGSPLDRALSAALTAVRLAPSSGRSMQAMMEALFARGATDEAIKAGREALTRNPFDSDIMASLGGHYIQLNRPAEGLPLVQRAIELSAGRPPAYDFFALLGAHLLGARQLANGHGAFLAADENLYALLGRAIQGMQDGNEAGKAEAIATLRKRFPLFETQPRLWLMRRGFGSEVMDRILADLGILHP</sequence>
<keyword evidence="2" id="KW-0472">Membrane</keyword>
<dbReference type="PATRIC" id="fig|1526658.3.peg.1786"/>
<dbReference type="AlphaFoldDB" id="A0A0N0MDQ0"/>
<dbReference type="Gene3D" id="1.25.40.10">
    <property type="entry name" value="Tetratricopeptide repeat domain"/>
    <property type="match status" value="1"/>
</dbReference>
<organism evidence="3 4">
    <name type="scientific">Bosea vaviloviae</name>
    <dbReference type="NCBI Taxonomy" id="1526658"/>
    <lineage>
        <taxon>Bacteria</taxon>
        <taxon>Pseudomonadati</taxon>
        <taxon>Pseudomonadota</taxon>
        <taxon>Alphaproteobacteria</taxon>
        <taxon>Hyphomicrobiales</taxon>
        <taxon>Boseaceae</taxon>
        <taxon>Bosea</taxon>
    </lineage>
</organism>
<evidence type="ECO:0000256" key="2">
    <source>
        <dbReference type="SAM" id="Phobius"/>
    </source>
</evidence>
<evidence type="ECO:0000256" key="1">
    <source>
        <dbReference type="SAM" id="MobiDB-lite"/>
    </source>
</evidence>
<keyword evidence="2" id="KW-0812">Transmembrane</keyword>
<dbReference type="RefSeq" id="WP_054207315.1">
    <property type="nucleotide sequence ID" value="NZ_LGSZ01000010.1"/>
</dbReference>
<evidence type="ECO:0000313" key="4">
    <source>
        <dbReference type="Proteomes" id="UP000037822"/>
    </source>
</evidence>